<feature type="transmembrane region" description="Helical" evidence="7">
    <location>
        <begin position="835"/>
        <end position="865"/>
    </location>
</feature>
<feature type="region of interest" description="Disordered" evidence="6">
    <location>
        <begin position="436"/>
        <end position="455"/>
    </location>
</feature>
<reference evidence="9" key="2">
    <citation type="submission" date="2025-08" db="UniProtKB">
        <authorList>
            <consortium name="Ensembl"/>
        </authorList>
    </citation>
    <scope>IDENTIFICATION</scope>
</reference>
<evidence type="ECO:0000256" key="2">
    <source>
        <dbReference type="ARBA" id="ARBA00022553"/>
    </source>
</evidence>
<dbReference type="InterPro" id="IPR027881">
    <property type="entry name" value="SOGA_CC"/>
</dbReference>
<feature type="compositionally biased region" description="Polar residues" evidence="6">
    <location>
        <begin position="117"/>
        <end position="130"/>
    </location>
</feature>
<feature type="compositionally biased region" description="Gly residues" evidence="6">
    <location>
        <begin position="145"/>
        <end position="154"/>
    </location>
</feature>
<evidence type="ECO:0000256" key="3">
    <source>
        <dbReference type="ARBA" id="ARBA00023054"/>
    </source>
</evidence>
<name>A0A3P8WUI7_CYNSE</name>
<dbReference type="OrthoDB" id="10036174at2759"/>
<feature type="region of interest" description="Disordered" evidence="6">
    <location>
        <begin position="360"/>
        <end position="394"/>
    </location>
</feature>
<keyword evidence="4 7" id="KW-0472">Membrane</keyword>
<feature type="region of interest" description="Disordered" evidence="6">
    <location>
        <begin position="563"/>
        <end position="584"/>
    </location>
</feature>
<reference evidence="9" key="3">
    <citation type="submission" date="2025-09" db="UniProtKB">
        <authorList>
            <consortium name="Ensembl"/>
        </authorList>
    </citation>
    <scope>IDENTIFICATION</scope>
</reference>
<protein>
    <submittedName>
        <fullName evidence="9">MTCL family member 3b</fullName>
    </submittedName>
</protein>
<proteinExistence type="predicted"/>
<dbReference type="Ensembl" id="ENSCSET00000030814.1">
    <property type="protein sequence ID" value="ENSCSEP00000030409.1"/>
    <property type="gene ID" value="ENSCSEG00000019466.1"/>
</dbReference>
<keyword evidence="2" id="KW-0597">Phosphoprotein</keyword>
<organism evidence="9 10">
    <name type="scientific">Cynoglossus semilaevis</name>
    <name type="common">Tongue sole</name>
    <dbReference type="NCBI Taxonomy" id="244447"/>
    <lineage>
        <taxon>Eukaryota</taxon>
        <taxon>Metazoa</taxon>
        <taxon>Chordata</taxon>
        <taxon>Craniata</taxon>
        <taxon>Vertebrata</taxon>
        <taxon>Euteleostomi</taxon>
        <taxon>Actinopterygii</taxon>
        <taxon>Neopterygii</taxon>
        <taxon>Teleostei</taxon>
        <taxon>Neoteleostei</taxon>
        <taxon>Acanthomorphata</taxon>
        <taxon>Carangaria</taxon>
        <taxon>Pleuronectiformes</taxon>
        <taxon>Pleuronectoidei</taxon>
        <taxon>Cynoglossidae</taxon>
        <taxon>Cynoglossinae</taxon>
        <taxon>Cynoglossus</taxon>
    </lineage>
</organism>
<dbReference type="Pfam" id="PF11365">
    <property type="entry name" value="SOGA"/>
    <property type="match status" value="2"/>
</dbReference>
<dbReference type="GO" id="GO:0005615">
    <property type="term" value="C:extracellular space"/>
    <property type="evidence" value="ECO:0007669"/>
    <property type="project" value="InterPro"/>
</dbReference>
<comment type="subcellular location">
    <subcellularLocation>
        <location evidence="1">Membrane</location>
    </subcellularLocation>
</comment>
<feature type="domain" description="SOGA coiled-coil" evidence="8">
    <location>
        <begin position="392"/>
        <end position="486"/>
    </location>
</feature>
<keyword evidence="10" id="KW-1185">Reference proteome</keyword>
<feature type="coiled-coil region" evidence="5">
    <location>
        <begin position="221"/>
        <end position="291"/>
    </location>
</feature>
<feature type="compositionally biased region" description="Basic and acidic residues" evidence="6">
    <location>
        <begin position="87"/>
        <end position="101"/>
    </location>
</feature>
<feature type="region of interest" description="Disordered" evidence="6">
    <location>
        <begin position="495"/>
        <end position="516"/>
    </location>
</feature>
<evidence type="ECO:0000256" key="6">
    <source>
        <dbReference type="SAM" id="MobiDB-lite"/>
    </source>
</evidence>
<evidence type="ECO:0000256" key="5">
    <source>
        <dbReference type="SAM" id="Coils"/>
    </source>
</evidence>
<dbReference type="InParanoid" id="A0A3P8WUI7"/>
<keyword evidence="3 5" id="KW-0175">Coiled coil</keyword>
<dbReference type="AlphaFoldDB" id="A0A3P8WUI7"/>
<accession>A0A3P8WUI7</accession>
<dbReference type="GeneTree" id="ENSGT00950000182982"/>
<feature type="region of interest" description="Disordered" evidence="6">
    <location>
        <begin position="632"/>
        <end position="718"/>
    </location>
</feature>
<evidence type="ECO:0000256" key="7">
    <source>
        <dbReference type="SAM" id="Phobius"/>
    </source>
</evidence>
<dbReference type="Proteomes" id="UP000265120">
    <property type="component" value="Chromosome 7"/>
</dbReference>
<dbReference type="OMA" id="CTHIQRT"/>
<feature type="compositionally biased region" description="Polar residues" evidence="6">
    <location>
        <begin position="42"/>
        <end position="58"/>
    </location>
</feature>
<reference evidence="9 10" key="1">
    <citation type="journal article" date="2014" name="Nat. Genet.">
        <title>Whole-genome sequence of a flatfish provides insights into ZW sex chromosome evolution and adaptation to a benthic lifestyle.</title>
        <authorList>
            <person name="Chen S."/>
            <person name="Zhang G."/>
            <person name="Shao C."/>
            <person name="Huang Q."/>
            <person name="Liu G."/>
            <person name="Zhang P."/>
            <person name="Song W."/>
            <person name="An N."/>
            <person name="Chalopin D."/>
            <person name="Volff J.N."/>
            <person name="Hong Y."/>
            <person name="Li Q."/>
            <person name="Sha Z."/>
            <person name="Zhou H."/>
            <person name="Xie M."/>
            <person name="Yu Q."/>
            <person name="Liu Y."/>
            <person name="Xiang H."/>
            <person name="Wang N."/>
            <person name="Wu K."/>
            <person name="Yang C."/>
            <person name="Zhou Q."/>
            <person name="Liao X."/>
            <person name="Yang L."/>
            <person name="Hu Q."/>
            <person name="Zhang J."/>
            <person name="Meng L."/>
            <person name="Jin L."/>
            <person name="Tian Y."/>
            <person name="Lian J."/>
            <person name="Yang J."/>
            <person name="Miao G."/>
            <person name="Liu S."/>
            <person name="Liang Z."/>
            <person name="Yan F."/>
            <person name="Li Y."/>
            <person name="Sun B."/>
            <person name="Zhang H."/>
            <person name="Zhang J."/>
            <person name="Zhu Y."/>
            <person name="Du M."/>
            <person name="Zhao Y."/>
            <person name="Schartl M."/>
            <person name="Tang Q."/>
            <person name="Wang J."/>
        </authorList>
    </citation>
    <scope>NUCLEOTIDE SEQUENCE</scope>
</reference>
<feature type="compositionally biased region" description="Basic and acidic residues" evidence="6">
    <location>
        <begin position="131"/>
        <end position="143"/>
    </location>
</feature>
<feature type="compositionally biased region" description="Low complexity" evidence="6">
    <location>
        <begin position="1"/>
        <end position="27"/>
    </location>
</feature>
<sequence>MEQEMKPAASGAADPPSSAAPTSSADTKAGRRRQHRVATEGATEQTPRPGRRTSSLTTGRKKNTGVKEVELRSRGVGAVHPDGAEAESLRPNRADASEDPTHSTSTSARRLNLRLPCSQQRPLPSSSSTVRVKEKRPELEKGTQRGRGGDSPGCGSGLGLVLWRGRCLQAELIHFHLQKRLKKSGARMQTRVENISPEEAAEGELEPAAEATEAGTVTQPEQAFQDEMERLLEENEDLKYEIEEMRNEMDEMRDTFYEEDTCQLQEMRRELERANKNCRILQYRLRKAERKRLRYAQTGEIDEELLRSLEQDLKVAKDVSVRLHHELEKVEEKRTRTEEENEKLRQKLIEVEVTKQALQNELDKAKESQKRRGSKDIQKTDKKAAQTPTEEDNEDLKCQLAFIKEEAVLMRKKTAKIDKEKDRIEQELQKYRSFYGELDSTHPKGEAGGPPTTRESELKLRLRLVEEEANILGRKIVELEVENRGLRAELDDLRGEAEGAGSSGCEAMSGSGSSRGLGDDLTELRQQLQLVEDEAELLRRNLADVEEQNQRVTTELNKLKFKAGTHEGGSRHGGGGGTGGAGVDGAKTEALQEELKAARLQINDLSGKVMQLQYENRVLLSNMQRYDLASHFSLRPSPRDSDAESDAGGAPSGRRESDEDSSSSRLLPPHRKREGPVGGESDPDEVRNNNGSSPRCLTPTRGLYTPTGPEGASSPGLARFLPSGHCSLRDRQQMIDIRIEAERLIRTIDCLIADTASIISEARVFVSNGELMLGRAGEDGSEDDGSRIREHELLYRINAQMKAFRKELQAFIDKLEVPRLENRDTEEPLSMFQPIILLILILVLFSSLSYATIFKLVFLFTLFFVL</sequence>
<feature type="domain" description="SOGA coiled-coil" evidence="8">
    <location>
        <begin position="520"/>
        <end position="619"/>
    </location>
</feature>
<evidence type="ECO:0000313" key="9">
    <source>
        <dbReference type="Ensembl" id="ENSCSEP00000030409.1"/>
    </source>
</evidence>
<evidence type="ECO:0000256" key="1">
    <source>
        <dbReference type="ARBA" id="ARBA00004370"/>
    </source>
</evidence>
<dbReference type="GO" id="GO:0016020">
    <property type="term" value="C:membrane"/>
    <property type="evidence" value="ECO:0007669"/>
    <property type="project" value="UniProtKB-SubCell"/>
</dbReference>
<evidence type="ECO:0000313" key="10">
    <source>
        <dbReference type="Proteomes" id="UP000265120"/>
    </source>
</evidence>
<feature type="region of interest" description="Disordered" evidence="6">
    <location>
        <begin position="196"/>
        <end position="217"/>
    </location>
</feature>
<dbReference type="GO" id="GO:0010506">
    <property type="term" value="P:regulation of autophagy"/>
    <property type="evidence" value="ECO:0007669"/>
    <property type="project" value="InterPro"/>
</dbReference>
<feature type="compositionally biased region" description="Basic and acidic residues" evidence="6">
    <location>
        <begin position="361"/>
        <end position="384"/>
    </location>
</feature>
<keyword evidence="7" id="KW-1133">Transmembrane helix</keyword>
<feature type="coiled-coil region" evidence="5">
    <location>
        <begin position="588"/>
        <end position="615"/>
    </location>
</feature>
<feature type="compositionally biased region" description="Gly residues" evidence="6">
    <location>
        <begin position="571"/>
        <end position="583"/>
    </location>
</feature>
<evidence type="ECO:0000256" key="4">
    <source>
        <dbReference type="ARBA" id="ARBA00023136"/>
    </source>
</evidence>
<feature type="region of interest" description="Disordered" evidence="6">
    <location>
        <begin position="1"/>
        <end position="154"/>
    </location>
</feature>
<evidence type="ECO:0000259" key="8">
    <source>
        <dbReference type="Pfam" id="PF11365"/>
    </source>
</evidence>
<dbReference type="InterPro" id="IPR049885">
    <property type="entry name" value="MTCL1-3"/>
</dbReference>
<keyword evidence="7" id="KW-0812">Transmembrane</keyword>
<dbReference type="PANTHER" id="PTHR15742:SF2">
    <property type="entry name" value="PROTEIN SOGA3"/>
    <property type="match status" value="1"/>
</dbReference>
<dbReference type="PANTHER" id="PTHR15742">
    <property type="entry name" value="GIRDIN"/>
    <property type="match status" value="1"/>
</dbReference>
<feature type="compositionally biased region" description="Low complexity" evidence="6">
    <location>
        <begin position="499"/>
        <end position="516"/>
    </location>
</feature>